<name>A0A346A3U6_9HYPH</name>
<dbReference type="InterPro" id="IPR036691">
    <property type="entry name" value="Endo/exonu/phosph_ase_sf"/>
</dbReference>
<evidence type="ECO:0000259" key="1">
    <source>
        <dbReference type="Pfam" id="PF03372"/>
    </source>
</evidence>
<evidence type="ECO:0000313" key="3">
    <source>
        <dbReference type="Proteomes" id="UP000254889"/>
    </source>
</evidence>
<keyword evidence="3" id="KW-1185">Reference proteome</keyword>
<evidence type="ECO:0000313" key="2">
    <source>
        <dbReference type="EMBL" id="AXK83843.1"/>
    </source>
</evidence>
<dbReference type="OrthoDB" id="9813425at2"/>
<dbReference type="AlphaFoldDB" id="A0A346A3U6"/>
<sequence length="226" mass="25117">MTWNIHGAVGHNPRFDLERVVALIRRWDPDIVALQEVDSRRALAGAANPFDYLPRALGIHAIGARSITGADGDYGQMLISRFPIVAHDVHDISIPEREPRRAIRALLTTPIGPLTVIATHLGLSIRERRDQVRKLIDLAAGRAPLVMVGDFNDWFWPGSVRKALTRVLGGRTRYRTYPSRFPLFRFDRVYCCPGTLLMKSGVDPAARALSDHLPVIADLRAGDVSS</sequence>
<feature type="domain" description="Endonuclease/exonuclease/phosphatase" evidence="1">
    <location>
        <begin position="1"/>
        <end position="212"/>
    </location>
</feature>
<dbReference type="GO" id="GO:0016020">
    <property type="term" value="C:membrane"/>
    <property type="evidence" value="ECO:0007669"/>
    <property type="project" value="GOC"/>
</dbReference>
<proteinExistence type="predicted"/>
<keyword evidence="2" id="KW-0255">Endonuclease</keyword>
<dbReference type="PANTHER" id="PTHR14859:SF1">
    <property type="entry name" value="PGAP2-INTERACTING PROTEIN"/>
    <property type="match status" value="1"/>
</dbReference>
<dbReference type="Pfam" id="PF03372">
    <property type="entry name" value="Exo_endo_phos"/>
    <property type="match status" value="1"/>
</dbReference>
<protein>
    <submittedName>
        <fullName evidence="2">Endonuclease</fullName>
    </submittedName>
</protein>
<organism evidence="2 3">
    <name type="scientific">Pseudolabrys taiwanensis</name>
    <dbReference type="NCBI Taxonomy" id="331696"/>
    <lineage>
        <taxon>Bacteria</taxon>
        <taxon>Pseudomonadati</taxon>
        <taxon>Pseudomonadota</taxon>
        <taxon>Alphaproteobacteria</taxon>
        <taxon>Hyphomicrobiales</taxon>
        <taxon>Xanthobacteraceae</taxon>
        <taxon>Pseudolabrys</taxon>
    </lineage>
</organism>
<gene>
    <name evidence="2" type="ORF">DW352_03825</name>
</gene>
<dbReference type="Gene3D" id="3.60.10.10">
    <property type="entry name" value="Endonuclease/exonuclease/phosphatase"/>
    <property type="match status" value="1"/>
</dbReference>
<keyword evidence="2" id="KW-0540">Nuclease</keyword>
<dbReference type="GO" id="GO:0004519">
    <property type="term" value="F:endonuclease activity"/>
    <property type="evidence" value="ECO:0007669"/>
    <property type="project" value="UniProtKB-KW"/>
</dbReference>
<dbReference type="SUPFAM" id="SSF56219">
    <property type="entry name" value="DNase I-like"/>
    <property type="match status" value="1"/>
</dbReference>
<keyword evidence="2" id="KW-0378">Hydrolase</keyword>
<reference evidence="2 3" key="1">
    <citation type="submission" date="2018-07" db="EMBL/GenBank/DDBJ databases">
        <authorList>
            <person name="Quirk P.G."/>
            <person name="Krulwich T.A."/>
        </authorList>
    </citation>
    <scope>NUCLEOTIDE SEQUENCE [LARGE SCALE GENOMIC DNA]</scope>
    <source>
        <strain evidence="2 3">CC-BB4</strain>
    </source>
</reference>
<accession>A0A346A3U6</accession>
<dbReference type="InterPro" id="IPR051916">
    <property type="entry name" value="GPI-anchor_lipid_remodeler"/>
</dbReference>
<dbReference type="KEGG" id="ptaw:DW352_03825"/>
<dbReference type="EMBL" id="CP031417">
    <property type="protein sequence ID" value="AXK83843.1"/>
    <property type="molecule type" value="Genomic_DNA"/>
</dbReference>
<dbReference type="GO" id="GO:0006506">
    <property type="term" value="P:GPI anchor biosynthetic process"/>
    <property type="evidence" value="ECO:0007669"/>
    <property type="project" value="TreeGrafter"/>
</dbReference>
<dbReference type="Proteomes" id="UP000254889">
    <property type="component" value="Chromosome"/>
</dbReference>
<dbReference type="PANTHER" id="PTHR14859">
    <property type="entry name" value="CALCOFLUOR WHITE HYPERSENSITIVE PROTEIN PRECURSOR"/>
    <property type="match status" value="1"/>
</dbReference>
<dbReference type="InterPro" id="IPR005135">
    <property type="entry name" value="Endo/exonuclease/phosphatase"/>
</dbReference>